<evidence type="ECO:0000313" key="1">
    <source>
        <dbReference type="EMBL" id="MCT1608007.1"/>
    </source>
</evidence>
<dbReference type="EMBL" id="JALXMO010000058">
    <property type="protein sequence ID" value="MCT1608007.1"/>
    <property type="molecule type" value="Genomic_DNA"/>
</dbReference>
<gene>
    <name evidence="1" type="ORF">M3B43_11915</name>
</gene>
<dbReference type="Proteomes" id="UP001205046">
    <property type="component" value="Unassembled WGS sequence"/>
</dbReference>
<keyword evidence="2" id="KW-1185">Reference proteome</keyword>
<comment type="caution">
    <text evidence="1">The sequence shown here is derived from an EMBL/GenBank/DDBJ whole genome shotgun (WGS) entry which is preliminary data.</text>
</comment>
<sequence length="244" mass="27487">MTQTWTTEDIRGLALPDVTEEELSVIRSLFLVWKNRLEKNLKRSLYYDAEQAFKDLGIALPPQLQNAKFYLGWPAMAVRKLAQHSLFAGLRLPGSEDPLELNETFERNDFGLEFSESVVSAYKHGVSFITVAAGGPQEAPVQIHAHAADSSAALWDKRRRQISALLTIGELKDGTQPSDFTVWLPSAVLEVYRDNNGRWKVERLPHRLGRTMAVPVRYDPQLGQPFGRSRISNPVMALTDMAVR</sequence>
<name>A0ABT2HTI9_9MICC</name>
<reference evidence="1 2" key="1">
    <citation type="submission" date="2022-04" db="EMBL/GenBank/DDBJ databases">
        <title>Human microbiome associated bacterial genomes.</title>
        <authorList>
            <person name="Sandstrom S."/>
            <person name="Salamzade R."/>
            <person name="Kalan L.R."/>
        </authorList>
    </citation>
    <scope>NUCLEOTIDE SEQUENCE [LARGE SCALE GENOMIC DNA]</scope>
    <source>
        <strain evidence="2">p3-SID767</strain>
    </source>
</reference>
<evidence type="ECO:0000313" key="2">
    <source>
        <dbReference type="Proteomes" id="UP001205046"/>
    </source>
</evidence>
<evidence type="ECO:0008006" key="3">
    <source>
        <dbReference type="Google" id="ProtNLM"/>
    </source>
</evidence>
<protein>
    <recommendedName>
        <fullName evidence="3">Phage portal protein</fullName>
    </recommendedName>
</protein>
<dbReference type="RefSeq" id="WP_260073905.1">
    <property type="nucleotide sequence ID" value="NZ_JALXMO010000058.1"/>
</dbReference>
<proteinExistence type="predicted"/>
<feature type="non-terminal residue" evidence="1">
    <location>
        <position position="244"/>
    </location>
</feature>
<accession>A0ABT2HTI9</accession>
<organism evidence="1 2">
    <name type="scientific">Nesterenkonia massiliensis</name>
    <dbReference type="NCBI Taxonomy" id="1232429"/>
    <lineage>
        <taxon>Bacteria</taxon>
        <taxon>Bacillati</taxon>
        <taxon>Actinomycetota</taxon>
        <taxon>Actinomycetes</taxon>
        <taxon>Micrococcales</taxon>
        <taxon>Micrococcaceae</taxon>
        <taxon>Nesterenkonia</taxon>
    </lineage>
</organism>